<proteinExistence type="predicted"/>
<name>A0A8S1RUI9_9CILI</name>
<organism evidence="1 2">
    <name type="scientific">Paramecium sonneborni</name>
    <dbReference type="NCBI Taxonomy" id="65129"/>
    <lineage>
        <taxon>Eukaryota</taxon>
        <taxon>Sar</taxon>
        <taxon>Alveolata</taxon>
        <taxon>Ciliophora</taxon>
        <taxon>Intramacronucleata</taxon>
        <taxon>Oligohymenophorea</taxon>
        <taxon>Peniculida</taxon>
        <taxon>Parameciidae</taxon>
        <taxon>Paramecium</taxon>
    </lineage>
</organism>
<dbReference type="EMBL" id="CAJJDN010000314">
    <property type="protein sequence ID" value="CAD8130675.1"/>
    <property type="molecule type" value="Genomic_DNA"/>
</dbReference>
<evidence type="ECO:0008006" key="3">
    <source>
        <dbReference type="Google" id="ProtNLM"/>
    </source>
</evidence>
<evidence type="ECO:0000313" key="1">
    <source>
        <dbReference type="EMBL" id="CAD8130675.1"/>
    </source>
</evidence>
<dbReference type="Proteomes" id="UP000692954">
    <property type="component" value="Unassembled WGS sequence"/>
</dbReference>
<gene>
    <name evidence="1" type="ORF">PSON_ATCC_30995.1.T3140007</name>
</gene>
<dbReference type="AlphaFoldDB" id="A0A8S1RUI9"/>
<dbReference type="PANTHER" id="PTHR33706:SF1">
    <property type="entry name" value="TPR REPEAT PROTEIN"/>
    <property type="match status" value="1"/>
</dbReference>
<keyword evidence="2" id="KW-1185">Reference proteome</keyword>
<comment type="caution">
    <text evidence="1">The sequence shown here is derived from an EMBL/GenBank/DDBJ whole genome shotgun (WGS) entry which is preliminary data.</text>
</comment>
<dbReference type="PANTHER" id="PTHR33706">
    <property type="entry name" value="MORN VARIANT REPEAT PROTEIN"/>
    <property type="match status" value="1"/>
</dbReference>
<sequence>MANIIICLKINKTNLHVRCQFILISGGGFYNYFGNKQGQWIDLHKNFYDGRQVIYLGEYYDGLKQGQWNISFKSFFDNGGEKYNRDGYKNGKWMEEGENFLKQICLKESLVVLKFQKKVNIRMDKNWSMVIFSKGILG</sequence>
<reference evidence="1" key="1">
    <citation type="submission" date="2021-01" db="EMBL/GenBank/DDBJ databases">
        <authorList>
            <consortium name="Genoscope - CEA"/>
            <person name="William W."/>
        </authorList>
    </citation>
    <scope>NUCLEOTIDE SEQUENCE</scope>
</reference>
<evidence type="ECO:0000313" key="2">
    <source>
        <dbReference type="Proteomes" id="UP000692954"/>
    </source>
</evidence>
<accession>A0A8S1RUI9</accession>
<protein>
    <recommendedName>
        <fullName evidence="3">MORN repeat protein</fullName>
    </recommendedName>
</protein>